<dbReference type="AlphaFoldDB" id="A0A2P2MNX2"/>
<accession>A0A2P2MNX2</accession>
<reference evidence="1" key="1">
    <citation type="submission" date="2018-02" db="EMBL/GenBank/DDBJ databases">
        <title>Rhizophora mucronata_Transcriptome.</title>
        <authorList>
            <person name="Meera S.P."/>
            <person name="Sreeshan A."/>
            <person name="Augustine A."/>
        </authorList>
    </citation>
    <scope>NUCLEOTIDE SEQUENCE</scope>
    <source>
        <tissue evidence="1">Leaf</tissue>
    </source>
</reference>
<dbReference type="EMBL" id="GGEC01051447">
    <property type="protein sequence ID" value="MBX31931.1"/>
    <property type="molecule type" value="Transcribed_RNA"/>
</dbReference>
<proteinExistence type="predicted"/>
<name>A0A2P2MNX2_RHIMU</name>
<organism evidence="1">
    <name type="scientific">Rhizophora mucronata</name>
    <name type="common">Asiatic mangrove</name>
    <dbReference type="NCBI Taxonomy" id="61149"/>
    <lineage>
        <taxon>Eukaryota</taxon>
        <taxon>Viridiplantae</taxon>
        <taxon>Streptophyta</taxon>
        <taxon>Embryophyta</taxon>
        <taxon>Tracheophyta</taxon>
        <taxon>Spermatophyta</taxon>
        <taxon>Magnoliopsida</taxon>
        <taxon>eudicotyledons</taxon>
        <taxon>Gunneridae</taxon>
        <taxon>Pentapetalae</taxon>
        <taxon>rosids</taxon>
        <taxon>fabids</taxon>
        <taxon>Malpighiales</taxon>
        <taxon>Rhizophoraceae</taxon>
        <taxon>Rhizophora</taxon>
    </lineage>
</organism>
<protein>
    <submittedName>
        <fullName evidence="1">Uncharacterized protein</fullName>
    </submittedName>
</protein>
<sequence length="71" mass="8041">MTIISCFKGRSLSFCYSKSIFKAKIKQAVPWMETDDTLMVETSKAGQNPTKQQYSLPVPLMPIKHQTLTLC</sequence>
<evidence type="ECO:0000313" key="1">
    <source>
        <dbReference type="EMBL" id="MBX31931.1"/>
    </source>
</evidence>